<reference evidence="10" key="1">
    <citation type="submission" date="2023-06" db="EMBL/GenBank/DDBJ databases">
        <title>Genome-scale phylogeny and comparative genomics of the fungal order Sordariales.</title>
        <authorList>
            <consortium name="Lawrence Berkeley National Laboratory"/>
            <person name="Hensen N."/>
            <person name="Bonometti L."/>
            <person name="Westerberg I."/>
            <person name="Brannstrom I.O."/>
            <person name="Guillou S."/>
            <person name="Cros-Aarteil S."/>
            <person name="Calhoun S."/>
            <person name="Haridas S."/>
            <person name="Kuo A."/>
            <person name="Mondo S."/>
            <person name="Pangilinan J."/>
            <person name="Riley R."/>
            <person name="Labutti K."/>
            <person name="Andreopoulos B."/>
            <person name="Lipzen A."/>
            <person name="Chen C."/>
            <person name="Yanf M."/>
            <person name="Daum C."/>
            <person name="Ng V."/>
            <person name="Clum A."/>
            <person name="Steindorff A."/>
            <person name="Ohm R."/>
            <person name="Martin F."/>
            <person name="Silar P."/>
            <person name="Natvig D."/>
            <person name="Lalanne C."/>
            <person name="Gautier V."/>
            <person name="Ament-Velasquez S.L."/>
            <person name="Kruys A."/>
            <person name="Hutchinson M.I."/>
            <person name="Powell A.J."/>
            <person name="Barry K."/>
            <person name="Miller A.N."/>
            <person name="Grigoriev I.V."/>
            <person name="Debuchy R."/>
            <person name="Gladieux P."/>
            <person name="Thoren M.H."/>
            <person name="Johannesson H."/>
        </authorList>
    </citation>
    <scope>NUCLEOTIDE SEQUENCE</scope>
    <source>
        <strain evidence="10">PSN4</strain>
    </source>
</reference>
<sequence>MESSGGLVHKLGALLPSLKSLPFLDLFVAAVAIGVATVFAWYALAWATSPLRQFPGPFLAGWTNFWRFAATLSGRYPLKMVELHKKYGPVVRIGPNTLVLNYPELIQTIYRTDKKYPKTEMYHSSSAKVDGKIQYTLFATTDAEAAAQMKRPIVKQYNWASTLALEPHVDTAIHEFCSNIDRRFVDPKIPCDLWEWSLYFAWDLSGALIFSRPFGYLAAGRDFDNTIRLSSQVGDYFAMVSPVPWLDFLLDKNPVVKIGTAPFISLATLVVNNIMSRAQGKDTNFSPSQPDYLQYFLDAKQQNPDVVDDATVVGYAMVHVIAGADTSAITICAVLYLALKHPAVYDRLVAEVRGAGIPVDKPLPYSVCKSLSYLDAVIREAMRLQPVVGSQMERYVPPEGLALPDGRVVPPGTAVGLNPYVVGQNTEWFGEDAGQFRPERWLKSEGESDEVFAERYGRLAAADINFGAGERTCLGKNLGLVEVYKTVGTLVNRYEIRLAEPDKEWEITGSWVRKPKRVVVRFGRRQ</sequence>
<comment type="similarity">
    <text evidence="2 8">Belongs to the cytochrome P450 family.</text>
</comment>
<evidence type="ECO:0000256" key="7">
    <source>
        <dbReference type="PIRSR" id="PIRSR602403-1"/>
    </source>
</evidence>
<keyword evidence="3 7" id="KW-0349">Heme</keyword>
<dbReference type="GO" id="GO:0020037">
    <property type="term" value="F:heme binding"/>
    <property type="evidence" value="ECO:0007669"/>
    <property type="project" value="InterPro"/>
</dbReference>
<evidence type="ECO:0000256" key="2">
    <source>
        <dbReference type="ARBA" id="ARBA00010617"/>
    </source>
</evidence>
<keyword evidence="11" id="KW-1185">Reference proteome</keyword>
<evidence type="ECO:0000256" key="5">
    <source>
        <dbReference type="ARBA" id="ARBA00023004"/>
    </source>
</evidence>
<keyword evidence="4 7" id="KW-0479">Metal-binding</keyword>
<dbReference type="PROSITE" id="PS00086">
    <property type="entry name" value="CYTOCHROME_P450"/>
    <property type="match status" value="1"/>
</dbReference>
<dbReference type="GO" id="GO:0004497">
    <property type="term" value="F:monooxygenase activity"/>
    <property type="evidence" value="ECO:0007669"/>
    <property type="project" value="UniProtKB-KW"/>
</dbReference>
<keyword evidence="8" id="KW-0560">Oxidoreductase</keyword>
<evidence type="ECO:0000313" key="11">
    <source>
        <dbReference type="Proteomes" id="UP001239445"/>
    </source>
</evidence>
<dbReference type="InterPro" id="IPR001128">
    <property type="entry name" value="Cyt_P450"/>
</dbReference>
<accession>A0AAJ0B4Z9</accession>
<protein>
    <submittedName>
        <fullName evidence="10">Pisatin demethylase</fullName>
    </submittedName>
</protein>
<evidence type="ECO:0000256" key="4">
    <source>
        <dbReference type="ARBA" id="ARBA00022723"/>
    </source>
</evidence>
<feature type="binding site" description="axial binding residue" evidence="7">
    <location>
        <position position="473"/>
    </location>
    <ligand>
        <name>heme</name>
        <dbReference type="ChEBI" id="CHEBI:30413"/>
    </ligand>
    <ligandPart>
        <name>Fe</name>
        <dbReference type="ChEBI" id="CHEBI:18248"/>
    </ligandPart>
</feature>
<dbReference type="InterPro" id="IPR036396">
    <property type="entry name" value="Cyt_P450_sf"/>
</dbReference>
<organism evidence="10 11">
    <name type="scientific">Echria macrotheca</name>
    <dbReference type="NCBI Taxonomy" id="438768"/>
    <lineage>
        <taxon>Eukaryota</taxon>
        <taxon>Fungi</taxon>
        <taxon>Dikarya</taxon>
        <taxon>Ascomycota</taxon>
        <taxon>Pezizomycotina</taxon>
        <taxon>Sordariomycetes</taxon>
        <taxon>Sordariomycetidae</taxon>
        <taxon>Sordariales</taxon>
        <taxon>Schizotheciaceae</taxon>
        <taxon>Echria</taxon>
    </lineage>
</organism>
<keyword evidence="6 8" id="KW-0503">Monooxygenase</keyword>
<keyword evidence="9" id="KW-0472">Membrane</keyword>
<evidence type="ECO:0000256" key="3">
    <source>
        <dbReference type="ARBA" id="ARBA00022617"/>
    </source>
</evidence>
<feature type="transmembrane region" description="Helical" evidence="9">
    <location>
        <begin position="21"/>
        <end position="44"/>
    </location>
</feature>
<dbReference type="AlphaFoldDB" id="A0AAJ0B4Z9"/>
<gene>
    <name evidence="10" type="ORF">QBC47DRAFT_418884</name>
</gene>
<evidence type="ECO:0000313" key="10">
    <source>
        <dbReference type="EMBL" id="KAK1749496.1"/>
    </source>
</evidence>
<comment type="cofactor">
    <cofactor evidence="1 7">
        <name>heme</name>
        <dbReference type="ChEBI" id="CHEBI:30413"/>
    </cofactor>
</comment>
<dbReference type="Pfam" id="PF00067">
    <property type="entry name" value="p450"/>
    <property type="match status" value="1"/>
</dbReference>
<dbReference type="EMBL" id="MU839857">
    <property type="protein sequence ID" value="KAK1749496.1"/>
    <property type="molecule type" value="Genomic_DNA"/>
</dbReference>
<dbReference type="Gene3D" id="1.10.630.10">
    <property type="entry name" value="Cytochrome P450"/>
    <property type="match status" value="1"/>
</dbReference>
<evidence type="ECO:0000256" key="1">
    <source>
        <dbReference type="ARBA" id="ARBA00001971"/>
    </source>
</evidence>
<dbReference type="GO" id="GO:0016705">
    <property type="term" value="F:oxidoreductase activity, acting on paired donors, with incorporation or reduction of molecular oxygen"/>
    <property type="evidence" value="ECO:0007669"/>
    <property type="project" value="InterPro"/>
</dbReference>
<dbReference type="Proteomes" id="UP001239445">
    <property type="component" value="Unassembled WGS sequence"/>
</dbReference>
<keyword evidence="9" id="KW-0812">Transmembrane</keyword>
<dbReference type="PANTHER" id="PTHR24305:SF232">
    <property type="entry name" value="P450, PUTATIVE (EUROFUNG)-RELATED"/>
    <property type="match status" value="1"/>
</dbReference>
<dbReference type="GO" id="GO:0005506">
    <property type="term" value="F:iron ion binding"/>
    <property type="evidence" value="ECO:0007669"/>
    <property type="project" value="InterPro"/>
</dbReference>
<dbReference type="PRINTS" id="PR00385">
    <property type="entry name" value="P450"/>
</dbReference>
<dbReference type="SUPFAM" id="SSF48264">
    <property type="entry name" value="Cytochrome P450"/>
    <property type="match status" value="1"/>
</dbReference>
<dbReference type="InterPro" id="IPR050121">
    <property type="entry name" value="Cytochrome_P450_monoxygenase"/>
</dbReference>
<dbReference type="PANTHER" id="PTHR24305">
    <property type="entry name" value="CYTOCHROME P450"/>
    <property type="match status" value="1"/>
</dbReference>
<dbReference type="PRINTS" id="PR00465">
    <property type="entry name" value="EP450IV"/>
</dbReference>
<name>A0AAJ0B4Z9_9PEZI</name>
<comment type="caution">
    <text evidence="10">The sequence shown here is derived from an EMBL/GenBank/DDBJ whole genome shotgun (WGS) entry which is preliminary data.</text>
</comment>
<dbReference type="CDD" id="cd11060">
    <property type="entry name" value="CYP57A1-like"/>
    <property type="match status" value="1"/>
</dbReference>
<evidence type="ECO:0000256" key="9">
    <source>
        <dbReference type="SAM" id="Phobius"/>
    </source>
</evidence>
<proteinExistence type="inferred from homology"/>
<dbReference type="InterPro" id="IPR017972">
    <property type="entry name" value="Cyt_P450_CS"/>
</dbReference>
<evidence type="ECO:0000256" key="6">
    <source>
        <dbReference type="ARBA" id="ARBA00023033"/>
    </source>
</evidence>
<dbReference type="InterPro" id="IPR002403">
    <property type="entry name" value="Cyt_P450_E_grp-IV"/>
</dbReference>
<keyword evidence="5 7" id="KW-0408">Iron</keyword>
<keyword evidence="9" id="KW-1133">Transmembrane helix</keyword>
<evidence type="ECO:0000256" key="8">
    <source>
        <dbReference type="RuleBase" id="RU000461"/>
    </source>
</evidence>